<dbReference type="Pfam" id="PF03732">
    <property type="entry name" value="Retrotrans_gag"/>
    <property type="match status" value="1"/>
</dbReference>
<dbReference type="AlphaFoldDB" id="A0AA39VZS9"/>
<evidence type="ECO:0000313" key="3">
    <source>
        <dbReference type="Proteomes" id="UP001168877"/>
    </source>
</evidence>
<protein>
    <recommendedName>
        <fullName evidence="1">Retrotransposon gag domain-containing protein</fullName>
    </recommendedName>
</protein>
<reference evidence="2" key="1">
    <citation type="journal article" date="2022" name="Plant J.">
        <title>Strategies of tolerance reflected in two North American maple genomes.</title>
        <authorList>
            <person name="McEvoy S.L."/>
            <person name="Sezen U.U."/>
            <person name="Trouern-Trend A."/>
            <person name="McMahon S.M."/>
            <person name="Schaberg P.G."/>
            <person name="Yang J."/>
            <person name="Wegrzyn J.L."/>
            <person name="Swenson N.G."/>
        </authorList>
    </citation>
    <scope>NUCLEOTIDE SEQUENCE</scope>
    <source>
        <strain evidence="2">NS2018</strain>
    </source>
</reference>
<name>A0AA39VZS9_ACESA</name>
<comment type="caution">
    <text evidence="2">The sequence shown here is derived from an EMBL/GenBank/DDBJ whole genome shotgun (WGS) entry which is preliminary data.</text>
</comment>
<sequence length="105" mass="12430">MGKGINPIRTWEEFKKELKRQFCPTNTEREARGHLRQLKQTGSIRDYVKEFTTLTLEIEDMSEKDSLFYFMDTLKDWARVELERQNVQDLNVAITEAKALNELGF</sequence>
<gene>
    <name evidence="2" type="ORF">LWI29_017765</name>
</gene>
<dbReference type="InterPro" id="IPR005162">
    <property type="entry name" value="Retrotrans_gag_dom"/>
</dbReference>
<feature type="domain" description="Retrotransposon gag" evidence="1">
    <location>
        <begin position="5"/>
        <end position="75"/>
    </location>
</feature>
<organism evidence="2 3">
    <name type="scientific">Acer saccharum</name>
    <name type="common">Sugar maple</name>
    <dbReference type="NCBI Taxonomy" id="4024"/>
    <lineage>
        <taxon>Eukaryota</taxon>
        <taxon>Viridiplantae</taxon>
        <taxon>Streptophyta</taxon>
        <taxon>Embryophyta</taxon>
        <taxon>Tracheophyta</taxon>
        <taxon>Spermatophyta</taxon>
        <taxon>Magnoliopsida</taxon>
        <taxon>eudicotyledons</taxon>
        <taxon>Gunneridae</taxon>
        <taxon>Pentapetalae</taxon>
        <taxon>rosids</taxon>
        <taxon>malvids</taxon>
        <taxon>Sapindales</taxon>
        <taxon>Sapindaceae</taxon>
        <taxon>Hippocastanoideae</taxon>
        <taxon>Acereae</taxon>
        <taxon>Acer</taxon>
    </lineage>
</organism>
<dbReference type="EMBL" id="JAUESC010000004">
    <property type="protein sequence ID" value="KAK0596651.1"/>
    <property type="molecule type" value="Genomic_DNA"/>
</dbReference>
<proteinExistence type="predicted"/>
<reference evidence="2" key="2">
    <citation type="submission" date="2023-06" db="EMBL/GenBank/DDBJ databases">
        <authorList>
            <person name="Swenson N.G."/>
            <person name="Wegrzyn J.L."/>
            <person name="Mcevoy S.L."/>
        </authorList>
    </citation>
    <scope>NUCLEOTIDE SEQUENCE</scope>
    <source>
        <strain evidence="2">NS2018</strain>
        <tissue evidence="2">Leaf</tissue>
    </source>
</reference>
<dbReference type="Proteomes" id="UP001168877">
    <property type="component" value="Unassembled WGS sequence"/>
</dbReference>
<keyword evidence="3" id="KW-1185">Reference proteome</keyword>
<evidence type="ECO:0000313" key="2">
    <source>
        <dbReference type="EMBL" id="KAK0596651.1"/>
    </source>
</evidence>
<accession>A0AA39VZS9</accession>
<evidence type="ECO:0000259" key="1">
    <source>
        <dbReference type="Pfam" id="PF03732"/>
    </source>
</evidence>